<sequence length="31" mass="3605">MVIVVWRRASWLALSGCRVLCVSWMRRPSVS</sequence>
<protein>
    <submittedName>
        <fullName evidence="1">Uncharacterized protein</fullName>
    </submittedName>
</protein>
<evidence type="ECO:0000313" key="1">
    <source>
        <dbReference type="EMBL" id="DAF51552.1"/>
    </source>
</evidence>
<accession>A0A8S5SKW3</accession>
<organism evidence="1">
    <name type="scientific">Siphoviridae sp. ctZgu8</name>
    <dbReference type="NCBI Taxonomy" id="2827893"/>
    <lineage>
        <taxon>Viruses</taxon>
        <taxon>Duplodnaviria</taxon>
        <taxon>Heunggongvirae</taxon>
        <taxon>Uroviricota</taxon>
        <taxon>Caudoviricetes</taxon>
    </lineage>
</organism>
<name>A0A8S5SKW3_9CAUD</name>
<dbReference type="EMBL" id="BK032617">
    <property type="protein sequence ID" value="DAF51552.1"/>
    <property type="molecule type" value="Genomic_DNA"/>
</dbReference>
<proteinExistence type="predicted"/>
<reference evidence="1" key="1">
    <citation type="journal article" date="2021" name="Proc. Natl. Acad. Sci. U.S.A.">
        <title>A Catalog of Tens of Thousands of Viruses from Human Metagenomes Reveals Hidden Associations with Chronic Diseases.</title>
        <authorList>
            <person name="Tisza M.J."/>
            <person name="Buck C.B."/>
        </authorList>
    </citation>
    <scope>NUCLEOTIDE SEQUENCE</scope>
    <source>
        <strain evidence="1">CtZgu8</strain>
    </source>
</reference>